<protein>
    <submittedName>
        <fullName evidence="1">Uncharacterized protein</fullName>
    </submittedName>
</protein>
<name>A0ABV2HLK5_9HYPH</name>
<evidence type="ECO:0000313" key="2">
    <source>
        <dbReference type="Proteomes" id="UP001549036"/>
    </source>
</evidence>
<sequence>MTLLQFAVTGEQISNEETEEVIREAEPHRSLVRYRPDGGELFIHTRMNMALLRAAASLPILLLKITPRANELTPRDALLTPKGSVRNYAFLERLCEDLATASCPACYIAEQHGEGRRDFYFTTEDVAGFERIACTAAEALVFPIALEQHSLAQMAPLILPAEAIGDLNLEIAPEARIRPTRFEFWGAEPALKKLCAELEKRGYRFLSFEAFSRELRMTKNVPIDGEGFGVVLREIVPLARSLQCSYCGTETVEGRDQFLLARPLPERYTGASRGGFFNRIFGRS</sequence>
<comment type="caution">
    <text evidence="1">The sequence shown here is derived from an EMBL/GenBank/DDBJ whole genome shotgun (WGS) entry which is preliminary data.</text>
</comment>
<keyword evidence="2" id="KW-1185">Reference proteome</keyword>
<accession>A0ABV2HLK5</accession>
<proteinExistence type="predicted"/>
<dbReference type="EMBL" id="JBEPLM010000001">
    <property type="protein sequence ID" value="MET3591052.1"/>
    <property type="molecule type" value="Genomic_DNA"/>
</dbReference>
<dbReference type="Proteomes" id="UP001549036">
    <property type="component" value="Unassembled WGS sequence"/>
</dbReference>
<reference evidence="1 2" key="1">
    <citation type="submission" date="2024-06" db="EMBL/GenBank/DDBJ databases">
        <title>Genomic Encyclopedia of Type Strains, Phase IV (KMG-IV): sequencing the most valuable type-strain genomes for metagenomic binning, comparative biology and taxonomic classification.</title>
        <authorList>
            <person name="Goeker M."/>
        </authorList>
    </citation>
    <scope>NUCLEOTIDE SEQUENCE [LARGE SCALE GENOMIC DNA]</scope>
    <source>
        <strain evidence="1 2">DSM 29846</strain>
    </source>
</reference>
<gene>
    <name evidence="1" type="ORF">ABID26_000431</name>
</gene>
<dbReference type="RefSeq" id="WP_354413608.1">
    <property type="nucleotide sequence ID" value="NZ_JBEPLM010000001.1"/>
</dbReference>
<evidence type="ECO:0000313" key="1">
    <source>
        <dbReference type="EMBL" id="MET3591052.1"/>
    </source>
</evidence>
<organism evidence="1 2">
    <name type="scientific">Mesorhizobium shonense</name>
    <dbReference type="NCBI Taxonomy" id="1209948"/>
    <lineage>
        <taxon>Bacteria</taxon>
        <taxon>Pseudomonadati</taxon>
        <taxon>Pseudomonadota</taxon>
        <taxon>Alphaproteobacteria</taxon>
        <taxon>Hyphomicrobiales</taxon>
        <taxon>Phyllobacteriaceae</taxon>
        <taxon>Mesorhizobium</taxon>
    </lineage>
</organism>